<evidence type="ECO:0000256" key="2">
    <source>
        <dbReference type="ARBA" id="ARBA00023125"/>
    </source>
</evidence>
<dbReference type="GO" id="GO:0003677">
    <property type="term" value="F:DNA binding"/>
    <property type="evidence" value="ECO:0007669"/>
    <property type="project" value="UniProtKB-KW"/>
</dbReference>
<keyword evidence="3" id="KW-0804">Transcription</keyword>
<gene>
    <name evidence="5" type="ORF">EPA93_46835</name>
</gene>
<dbReference type="Gene3D" id="1.20.120.530">
    <property type="entry name" value="GntR ligand-binding domain-like"/>
    <property type="match status" value="1"/>
</dbReference>
<reference evidence="5 6" key="1">
    <citation type="submission" date="2019-01" db="EMBL/GenBank/DDBJ databases">
        <title>Ktedonosporobacter rubrisoli SCAWS-G2.</title>
        <authorList>
            <person name="Huang Y."/>
            <person name="Yan B."/>
        </authorList>
    </citation>
    <scope>NUCLEOTIDE SEQUENCE [LARGE SCALE GENOMIC DNA]</scope>
    <source>
        <strain evidence="5 6">SCAWS-G2</strain>
    </source>
</reference>
<organism evidence="5 6">
    <name type="scientific">Ktedonosporobacter rubrisoli</name>
    <dbReference type="NCBI Taxonomy" id="2509675"/>
    <lineage>
        <taxon>Bacteria</taxon>
        <taxon>Bacillati</taxon>
        <taxon>Chloroflexota</taxon>
        <taxon>Ktedonobacteria</taxon>
        <taxon>Ktedonobacterales</taxon>
        <taxon>Ktedonosporobacteraceae</taxon>
        <taxon>Ktedonosporobacter</taxon>
    </lineage>
</organism>
<dbReference type="OrthoDB" id="9816541at2"/>
<keyword evidence="6" id="KW-1185">Reference proteome</keyword>
<dbReference type="InterPro" id="IPR011711">
    <property type="entry name" value="GntR_C"/>
</dbReference>
<dbReference type="Pfam" id="PF07729">
    <property type="entry name" value="FCD"/>
    <property type="match status" value="1"/>
</dbReference>
<dbReference type="SUPFAM" id="SSF48008">
    <property type="entry name" value="GntR ligand-binding domain-like"/>
    <property type="match status" value="1"/>
</dbReference>
<dbReference type="SUPFAM" id="SSF46785">
    <property type="entry name" value="Winged helix' DNA-binding domain"/>
    <property type="match status" value="1"/>
</dbReference>
<dbReference type="GO" id="GO:0003700">
    <property type="term" value="F:DNA-binding transcription factor activity"/>
    <property type="evidence" value="ECO:0007669"/>
    <property type="project" value="InterPro"/>
</dbReference>
<keyword evidence="2" id="KW-0238">DNA-binding</keyword>
<evidence type="ECO:0000313" key="6">
    <source>
        <dbReference type="Proteomes" id="UP000290365"/>
    </source>
</evidence>
<dbReference type="PRINTS" id="PR00035">
    <property type="entry name" value="HTHGNTR"/>
</dbReference>
<dbReference type="RefSeq" id="WP_129894152.1">
    <property type="nucleotide sequence ID" value="NZ_CP035758.1"/>
</dbReference>
<dbReference type="Proteomes" id="UP000290365">
    <property type="component" value="Chromosome"/>
</dbReference>
<name>A0A4P6K4G6_KTERU</name>
<dbReference type="Pfam" id="PF00392">
    <property type="entry name" value="GntR"/>
    <property type="match status" value="1"/>
</dbReference>
<dbReference type="CDD" id="cd07377">
    <property type="entry name" value="WHTH_GntR"/>
    <property type="match status" value="1"/>
</dbReference>
<proteinExistence type="predicted"/>
<dbReference type="SMART" id="SM00895">
    <property type="entry name" value="FCD"/>
    <property type="match status" value="1"/>
</dbReference>
<dbReference type="InterPro" id="IPR036390">
    <property type="entry name" value="WH_DNA-bd_sf"/>
</dbReference>
<evidence type="ECO:0000259" key="4">
    <source>
        <dbReference type="PROSITE" id="PS50949"/>
    </source>
</evidence>
<protein>
    <submittedName>
        <fullName evidence="5">FadR family transcriptional regulator</fullName>
    </submittedName>
</protein>
<keyword evidence="1" id="KW-0805">Transcription regulation</keyword>
<dbReference type="PANTHER" id="PTHR43537:SF5">
    <property type="entry name" value="UXU OPERON TRANSCRIPTIONAL REGULATOR"/>
    <property type="match status" value="1"/>
</dbReference>
<dbReference type="EMBL" id="CP035758">
    <property type="protein sequence ID" value="QBD83084.1"/>
    <property type="molecule type" value="Genomic_DNA"/>
</dbReference>
<sequence length="249" mass="27553">MTQASKKTSSSYQPGYETIAAKIIELIKAGSLQPGDRLPTEQRLGEQLGVSRAMVREAIKLLTASGHVRTRRGSGIYVNDGSRPFATAAINLSMPVDPEHMRALFEFRSLQEAQTVKLAAERITLAELRGLEQALIRNREGALANHWDMFIEYDDAFHSGIARASHNPFLLETVETVLRLQRWTVKMATGGAPGSLLASVDQHQAIFTALKDGKADVAVQAMKDHIDAVLHAYLQDVRRRLLLDEILVE</sequence>
<dbReference type="AlphaFoldDB" id="A0A4P6K4G6"/>
<dbReference type="InterPro" id="IPR008920">
    <property type="entry name" value="TF_FadR/GntR_C"/>
</dbReference>
<dbReference type="Gene3D" id="1.10.10.10">
    <property type="entry name" value="Winged helix-like DNA-binding domain superfamily/Winged helix DNA-binding domain"/>
    <property type="match status" value="1"/>
</dbReference>
<dbReference type="InterPro" id="IPR036388">
    <property type="entry name" value="WH-like_DNA-bd_sf"/>
</dbReference>
<dbReference type="KEGG" id="kbs:EPA93_46835"/>
<dbReference type="PANTHER" id="PTHR43537">
    <property type="entry name" value="TRANSCRIPTIONAL REGULATOR, GNTR FAMILY"/>
    <property type="match status" value="1"/>
</dbReference>
<dbReference type="InterPro" id="IPR000524">
    <property type="entry name" value="Tscrpt_reg_HTH_GntR"/>
</dbReference>
<evidence type="ECO:0000256" key="1">
    <source>
        <dbReference type="ARBA" id="ARBA00023015"/>
    </source>
</evidence>
<dbReference type="SMART" id="SM00345">
    <property type="entry name" value="HTH_GNTR"/>
    <property type="match status" value="1"/>
</dbReference>
<accession>A0A4P6K4G6</accession>
<dbReference type="PROSITE" id="PS50949">
    <property type="entry name" value="HTH_GNTR"/>
    <property type="match status" value="1"/>
</dbReference>
<evidence type="ECO:0000256" key="3">
    <source>
        <dbReference type="ARBA" id="ARBA00023163"/>
    </source>
</evidence>
<feature type="domain" description="HTH gntR-type" evidence="4">
    <location>
        <begin position="13"/>
        <end position="81"/>
    </location>
</feature>
<evidence type="ECO:0000313" key="5">
    <source>
        <dbReference type="EMBL" id="QBD83084.1"/>
    </source>
</evidence>